<dbReference type="RefSeq" id="WP_142089493.1">
    <property type="nucleotide sequence ID" value="NZ_CP035485.1"/>
</dbReference>
<protein>
    <submittedName>
        <fullName evidence="1">Uncharacterized protein</fullName>
    </submittedName>
</protein>
<organism evidence="1 2">
    <name type="scientific">Salicibibacter halophilus</name>
    <dbReference type="NCBI Taxonomy" id="2502791"/>
    <lineage>
        <taxon>Bacteria</taxon>
        <taxon>Bacillati</taxon>
        <taxon>Bacillota</taxon>
        <taxon>Bacilli</taxon>
        <taxon>Bacillales</taxon>
        <taxon>Bacillaceae</taxon>
        <taxon>Salicibibacter</taxon>
    </lineage>
</organism>
<dbReference type="EMBL" id="CP035485">
    <property type="protein sequence ID" value="QDI91414.1"/>
    <property type="molecule type" value="Genomic_DNA"/>
</dbReference>
<sequence length="78" mass="8687">MIISTQQSGVGLVRRRSPFLCLIHVPLIQRSSSSFFFYGNPKSCFIHIDSVGIGTISYPIRMVIIMGDEIAIVELESN</sequence>
<keyword evidence="2" id="KW-1185">Reference proteome</keyword>
<accession>A0A514LHT9</accession>
<dbReference type="AlphaFoldDB" id="A0A514LHT9"/>
<reference evidence="2" key="1">
    <citation type="submission" date="2019-01" db="EMBL/GenBank/DDBJ databases">
        <title>Genomic analysis of Salicibibacter sp. NKC3-5.</title>
        <authorList>
            <person name="Oh Y.J."/>
        </authorList>
    </citation>
    <scope>NUCLEOTIDE SEQUENCE [LARGE SCALE GENOMIC DNA]</scope>
    <source>
        <strain evidence="2">NKC3-5</strain>
    </source>
</reference>
<dbReference type="KEGG" id="sale:EPH95_09665"/>
<evidence type="ECO:0000313" key="1">
    <source>
        <dbReference type="EMBL" id="QDI91414.1"/>
    </source>
</evidence>
<name>A0A514LHT9_9BACI</name>
<dbReference type="Proteomes" id="UP000319756">
    <property type="component" value="Chromosome"/>
</dbReference>
<gene>
    <name evidence="1" type="ORF">EPH95_09665</name>
</gene>
<evidence type="ECO:0000313" key="2">
    <source>
        <dbReference type="Proteomes" id="UP000319756"/>
    </source>
</evidence>
<proteinExistence type="predicted"/>